<dbReference type="RefSeq" id="WP_113647803.1">
    <property type="nucleotide sequence ID" value="NZ_QMHN01000004.1"/>
</dbReference>
<protein>
    <recommendedName>
        <fullName evidence="7">Inorganic pyrophosphatase</fullName>
        <ecNumber evidence="7">3.6.1.1</ecNumber>
    </recommendedName>
    <alternativeName>
        <fullName evidence="7">Pyrophosphate phospho-hydrolase</fullName>
        <shortName evidence="7">PPase</shortName>
    </alternativeName>
</protein>
<feature type="binding site" evidence="7">
    <location>
        <position position="49"/>
    </location>
    <ligand>
        <name>substrate</name>
    </ligand>
</feature>
<dbReference type="InterPro" id="IPR036649">
    <property type="entry name" value="Pyrophosphatase_sf"/>
</dbReference>
<dbReference type="HAMAP" id="MF_00209">
    <property type="entry name" value="Inorganic_PPase"/>
    <property type="match status" value="1"/>
</dbReference>
<evidence type="ECO:0000256" key="1">
    <source>
        <dbReference type="ARBA" id="ARBA00001946"/>
    </source>
</evidence>
<dbReference type="FunFam" id="3.90.80.10:FF:000003">
    <property type="entry name" value="Inorganic pyrophosphatase"/>
    <property type="match status" value="1"/>
</dbReference>
<comment type="function">
    <text evidence="7">Catalyzes the hydrolysis of inorganic pyrophosphate (PPi) forming two phosphate ions.</text>
</comment>
<keyword evidence="9" id="KW-1185">Reference proteome</keyword>
<evidence type="ECO:0000256" key="3">
    <source>
        <dbReference type="ARBA" id="ARBA00022723"/>
    </source>
</evidence>
<comment type="cofactor">
    <cofactor evidence="1 7">
        <name>Mg(2+)</name>
        <dbReference type="ChEBI" id="CHEBI:18420"/>
    </cofactor>
</comment>
<keyword evidence="3 7" id="KW-0479">Metal-binding</keyword>
<feature type="binding site" evidence="7">
    <location>
        <position position="71"/>
    </location>
    <ligand>
        <name>Mg(2+)</name>
        <dbReference type="ChEBI" id="CHEBI:18420"/>
        <label>1</label>
    </ligand>
</feature>
<feature type="binding site" evidence="7">
    <location>
        <position position="145"/>
    </location>
    <ligand>
        <name>substrate</name>
    </ligand>
</feature>
<evidence type="ECO:0000256" key="2">
    <source>
        <dbReference type="ARBA" id="ARBA00022490"/>
    </source>
</evidence>
<sequence length="180" mass="20527">MIKEETHPWHSVSPGENLPETVNAIIEIPKGSKAKYEIDKDSNLIKLDRVLFSSVMYPANYGFIPQTYCDDKDPLDILVLCSVDVYPMTIIEAKVIGVMHMIDNGEQDDKIIAVAKNDPSVNHINDLGELPPHTMKEIVKFFQDYKALENKQVTIEHLLGVRYAHKVINESIELYNNTFR</sequence>
<comment type="catalytic activity">
    <reaction evidence="6 7">
        <text>diphosphate + H2O = 2 phosphate + H(+)</text>
        <dbReference type="Rhea" id="RHEA:24576"/>
        <dbReference type="ChEBI" id="CHEBI:15377"/>
        <dbReference type="ChEBI" id="CHEBI:15378"/>
        <dbReference type="ChEBI" id="CHEBI:33019"/>
        <dbReference type="ChEBI" id="CHEBI:43474"/>
        <dbReference type="EC" id="3.6.1.1"/>
    </reaction>
</comment>
<dbReference type="SUPFAM" id="SSF50324">
    <property type="entry name" value="Inorganic pyrophosphatase"/>
    <property type="match status" value="1"/>
</dbReference>
<reference evidence="8 9" key="1">
    <citation type="submission" date="2018-06" db="EMBL/GenBank/DDBJ databases">
        <title>Pedobacter endophyticus sp. nov., an endophytic bacterium isolated from a leaf of Triticum aestivum.</title>
        <authorList>
            <person name="Zhang L."/>
        </authorList>
    </citation>
    <scope>NUCLEOTIDE SEQUENCE [LARGE SCALE GENOMIC DNA]</scope>
    <source>
        <strain evidence="8 9">CM134L-2</strain>
    </source>
</reference>
<dbReference type="OrthoDB" id="5187599at2"/>
<feature type="binding site" evidence="7">
    <location>
        <position position="76"/>
    </location>
    <ligand>
        <name>Mg(2+)</name>
        <dbReference type="ChEBI" id="CHEBI:18420"/>
        <label>1</label>
    </ligand>
</feature>
<dbReference type="Gene3D" id="3.90.80.10">
    <property type="entry name" value="Inorganic pyrophosphatase"/>
    <property type="match status" value="1"/>
</dbReference>
<keyword evidence="4 7" id="KW-0378">Hydrolase</keyword>
<dbReference type="AlphaFoldDB" id="A0A3S3PT76"/>
<organism evidence="8 9">
    <name type="scientific">Pedobacter chitinilyticus</name>
    <dbReference type="NCBI Taxonomy" id="2233776"/>
    <lineage>
        <taxon>Bacteria</taxon>
        <taxon>Pseudomonadati</taxon>
        <taxon>Bacteroidota</taxon>
        <taxon>Sphingobacteriia</taxon>
        <taxon>Sphingobacteriales</taxon>
        <taxon>Sphingobacteriaceae</taxon>
        <taxon>Pedobacter</taxon>
    </lineage>
</organism>
<comment type="subcellular location">
    <subcellularLocation>
        <location evidence="7">Cytoplasm</location>
    </subcellularLocation>
</comment>
<gene>
    <name evidence="7" type="primary">ppa</name>
    <name evidence="8" type="ORF">DPV69_12885</name>
</gene>
<feature type="binding site" evidence="7">
    <location>
        <position position="76"/>
    </location>
    <ligand>
        <name>Mg(2+)</name>
        <dbReference type="ChEBI" id="CHEBI:18420"/>
        <label>2</label>
    </ligand>
</feature>
<evidence type="ECO:0000256" key="6">
    <source>
        <dbReference type="ARBA" id="ARBA00047820"/>
    </source>
</evidence>
<dbReference type="PANTHER" id="PTHR10286">
    <property type="entry name" value="INORGANIC PYROPHOSPHATASE"/>
    <property type="match status" value="1"/>
</dbReference>
<keyword evidence="2 7" id="KW-0963">Cytoplasm</keyword>
<comment type="caution">
    <text evidence="8">The sequence shown here is derived from an EMBL/GenBank/DDBJ whole genome shotgun (WGS) entry which is preliminary data.</text>
</comment>
<keyword evidence="5 7" id="KW-0460">Magnesium</keyword>
<dbReference type="GO" id="GO:0004427">
    <property type="term" value="F:inorganic diphosphate phosphatase activity"/>
    <property type="evidence" value="ECO:0007669"/>
    <property type="project" value="UniProtKB-UniRule"/>
</dbReference>
<dbReference type="CDD" id="cd00412">
    <property type="entry name" value="pyrophosphatase"/>
    <property type="match status" value="1"/>
</dbReference>
<evidence type="ECO:0000313" key="9">
    <source>
        <dbReference type="Proteomes" id="UP000284120"/>
    </source>
</evidence>
<dbReference type="EMBL" id="SAYW01000004">
    <property type="protein sequence ID" value="RWU06184.1"/>
    <property type="molecule type" value="Genomic_DNA"/>
</dbReference>
<evidence type="ECO:0000256" key="5">
    <source>
        <dbReference type="ARBA" id="ARBA00022842"/>
    </source>
</evidence>
<feature type="binding site" evidence="7">
    <location>
        <position position="35"/>
    </location>
    <ligand>
        <name>substrate</name>
    </ligand>
</feature>
<feature type="binding site" evidence="7">
    <location>
        <position position="61"/>
    </location>
    <ligand>
        <name>substrate</name>
    </ligand>
</feature>
<accession>A0A3S3PT76</accession>
<dbReference type="GO" id="GO:0000287">
    <property type="term" value="F:magnesium ion binding"/>
    <property type="evidence" value="ECO:0007669"/>
    <property type="project" value="UniProtKB-UniRule"/>
</dbReference>
<dbReference type="EC" id="3.6.1.1" evidence="7"/>
<comment type="subunit">
    <text evidence="7">Homohexamer.</text>
</comment>
<dbReference type="GO" id="GO:0005737">
    <property type="term" value="C:cytoplasm"/>
    <property type="evidence" value="ECO:0007669"/>
    <property type="project" value="UniProtKB-SubCell"/>
</dbReference>
<comment type="similarity">
    <text evidence="7">Belongs to the PPase family.</text>
</comment>
<dbReference type="GO" id="GO:0006796">
    <property type="term" value="P:phosphate-containing compound metabolic process"/>
    <property type="evidence" value="ECO:0007669"/>
    <property type="project" value="InterPro"/>
</dbReference>
<dbReference type="Proteomes" id="UP000284120">
    <property type="component" value="Unassembled WGS sequence"/>
</dbReference>
<feature type="binding site" evidence="7">
    <location>
        <position position="108"/>
    </location>
    <ligand>
        <name>Mg(2+)</name>
        <dbReference type="ChEBI" id="CHEBI:18420"/>
        <label>1</label>
    </ligand>
</feature>
<evidence type="ECO:0000313" key="8">
    <source>
        <dbReference type="EMBL" id="RWU06184.1"/>
    </source>
</evidence>
<evidence type="ECO:0000256" key="7">
    <source>
        <dbReference type="HAMAP-Rule" id="MF_00209"/>
    </source>
</evidence>
<evidence type="ECO:0000256" key="4">
    <source>
        <dbReference type="ARBA" id="ARBA00022801"/>
    </source>
</evidence>
<proteinExistence type="inferred from homology"/>
<dbReference type="Pfam" id="PF00719">
    <property type="entry name" value="Pyrophosphatase"/>
    <property type="match status" value="1"/>
</dbReference>
<name>A0A3S3PT76_9SPHI</name>
<dbReference type="InterPro" id="IPR008162">
    <property type="entry name" value="Pyrophosphatase"/>
</dbReference>